<evidence type="ECO:0000313" key="3">
    <source>
        <dbReference type="Proteomes" id="UP000011976"/>
    </source>
</evidence>
<feature type="compositionally biased region" description="Polar residues" evidence="1">
    <location>
        <begin position="113"/>
        <end position="122"/>
    </location>
</feature>
<name>M9LT42_PSEA3</name>
<dbReference type="OrthoDB" id="3146826at2759"/>
<gene>
    <name evidence="2" type="ORF">PANT_26c00047</name>
</gene>
<dbReference type="Proteomes" id="UP000011976">
    <property type="component" value="Unassembled WGS sequence"/>
</dbReference>
<feature type="compositionally biased region" description="Basic and acidic residues" evidence="1">
    <location>
        <begin position="150"/>
        <end position="159"/>
    </location>
</feature>
<evidence type="ECO:0000313" key="2">
    <source>
        <dbReference type="EMBL" id="GAC77431.1"/>
    </source>
</evidence>
<accession>M9LT42</accession>
<evidence type="ECO:0000256" key="1">
    <source>
        <dbReference type="SAM" id="MobiDB-lite"/>
    </source>
</evidence>
<protein>
    <submittedName>
        <fullName evidence="2">Uncharacterized protein</fullName>
    </submittedName>
</protein>
<feature type="region of interest" description="Disordered" evidence="1">
    <location>
        <begin position="1"/>
        <end position="204"/>
    </location>
</feature>
<feature type="compositionally biased region" description="Basic and acidic residues" evidence="1">
    <location>
        <begin position="179"/>
        <end position="188"/>
    </location>
</feature>
<proteinExistence type="predicted"/>
<feature type="compositionally biased region" description="Acidic residues" evidence="1">
    <location>
        <begin position="130"/>
        <end position="145"/>
    </location>
</feature>
<feature type="compositionally biased region" description="Basic and acidic residues" evidence="1">
    <location>
        <begin position="60"/>
        <end position="72"/>
    </location>
</feature>
<reference evidence="3" key="1">
    <citation type="journal article" date="2013" name="Genome Announc.">
        <title>Genome sequence of the basidiomycetous yeast Pseudozyma antarctica T-34, a producer of the glycolipid biosurfactants mannosylerythritol lipids.</title>
        <authorList>
            <person name="Morita T."/>
            <person name="Koike H."/>
            <person name="Koyama Y."/>
            <person name="Hagiwara H."/>
            <person name="Ito E."/>
            <person name="Fukuoka T."/>
            <person name="Imura T."/>
            <person name="Machida M."/>
            <person name="Kitamoto D."/>
        </authorList>
    </citation>
    <scope>NUCLEOTIDE SEQUENCE [LARGE SCALE GENOMIC DNA]</scope>
    <source>
        <strain evidence="3">T-34</strain>
    </source>
</reference>
<sequence length="204" mass="21666">MWSAGVKNASHAGTQADPGGRGPVDDAPPDQASHFATGRSSDRSRGAIGFAKLQGPTPACRRDGQPAWEKRGIARRRCSSSKGHLALPDVYELDPRTNSVARPGQDVKEKDLQSNTTMSAQEEQIPIQDEGVEDTNVDAQAEDEVAASGSEEKQLRAEASELDESNIIDNSPGVSTRGAKVDATKQEREVDEAVAAAEKADEST</sequence>
<dbReference type="EMBL" id="DF196792">
    <property type="protein sequence ID" value="GAC77431.1"/>
    <property type="molecule type" value="Genomic_DNA"/>
</dbReference>
<dbReference type="AlphaFoldDB" id="M9LT42"/>
<organism evidence="2 3">
    <name type="scientific">Pseudozyma antarctica (strain T-34)</name>
    <name type="common">Yeast</name>
    <name type="synonym">Candida antarctica</name>
    <dbReference type="NCBI Taxonomy" id="1151754"/>
    <lineage>
        <taxon>Eukaryota</taxon>
        <taxon>Fungi</taxon>
        <taxon>Dikarya</taxon>
        <taxon>Basidiomycota</taxon>
        <taxon>Ustilaginomycotina</taxon>
        <taxon>Ustilaginomycetes</taxon>
        <taxon>Ustilaginales</taxon>
        <taxon>Ustilaginaceae</taxon>
        <taxon>Moesziomyces</taxon>
    </lineage>
</organism>